<organism evidence="5 6">
    <name type="scientific">Rhodovulum sulfidophilum</name>
    <name type="common">Rhodobacter sulfidophilus</name>
    <dbReference type="NCBI Taxonomy" id="35806"/>
    <lineage>
        <taxon>Bacteria</taxon>
        <taxon>Pseudomonadati</taxon>
        <taxon>Pseudomonadota</taxon>
        <taxon>Alphaproteobacteria</taxon>
        <taxon>Rhodobacterales</taxon>
        <taxon>Paracoccaceae</taxon>
        <taxon>Rhodovulum</taxon>
    </lineage>
</organism>
<sequence length="335" mass="36895">MSRLALAATLLSALALPAWAQEVNIYSSRHYDTDERLYADFTEATGIEVNRIEGTTDELIARLKAEGRNSPADILLTVDAGRIWLADREGLLQPVQSEVLDSRIPAEFRHPDDHWFGFSTRARILFYSKSRVPNPPQTYEALADPEWKGRICIRSAMDVYNLSLMSAIIAHDGPEGAKTWAEGLLANLARPPEGADLDQLRGVISGQCDIAIMNTYYFARTLAEKVDGISGQTEDIGWVFPNQETTGTHVNVAAAGIVVNSPNKDNAVKFLEYLTTDQAQAYFANQNYEFPVVEGVEVNEIAASLGTFRRDTLNLSALGENQPEAAAIFNEIGFP</sequence>
<dbReference type="SUPFAM" id="SSF53850">
    <property type="entry name" value="Periplasmic binding protein-like II"/>
    <property type="match status" value="1"/>
</dbReference>
<feature type="signal peptide" evidence="4">
    <location>
        <begin position="1"/>
        <end position="20"/>
    </location>
</feature>
<dbReference type="Gene3D" id="3.40.190.10">
    <property type="entry name" value="Periplasmic binding protein-like II"/>
    <property type="match status" value="2"/>
</dbReference>
<keyword evidence="3" id="KW-0408">Iron</keyword>
<comment type="caution">
    <text evidence="5">The sequence shown here is derived from an EMBL/GenBank/DDBJ whole genome shotgun (WGS) entry which is preliminary data.</text>
</comment>
<accession>A0A2W5NAA0</accession>
<dbReference type="InterPro" id="IPR026045">
    <property type="entry name" value="Ferric-bd"/>
</dbReference>
<dbReference type="PIRSF" id="PIRSF002825">
    <property type="entry name" value="CfbpA"/>
    <property type="match status" value="1"/>
</dbReference>
<keyword evidence="3" id="KW-0479">Metal-binding</keyword>
<feature type="binding site" evidence="3">
    <location>
        <position position="30"/>
    </location>
    <ligand>
        <name>Fe cation</name>
        <dbReference type="ChEBI" id="CHEBI:24875"/>
    </ligand>
</feature>
<evidence type="ECO:0000313" key="5">
    <source>
        <dbReference type="EMBL" id="PZQ49488.1"/>
    </source>
</evidence>
<proteinExistence type="inferred from homology"/>
<dbReference type="GO" id="GO:0046872">
    <property type="term" value="F:metal ion binding"/>
    <property type="evidence" value="ECO:0007669"/>
    <property type="project" value="UniProtKB-KW"/>
</dbReference>
<name>A0A2W5NAA0_RHOSU</name>
<keyword evidence="2 4" id="KW-0732">Signal</keyword>
<dbReference type="InterPro" id="IPR006059">
    <property type="entry name" value="SBP"/>
</dbReference>
<feature type="binding site" evidence="3">
    <location>
        <position position="217"/>
    </location>
    <ligand>
        <name>Fe cation</name>
        <dbReference type="ChEBI" id="CHEBI:24875"/>
    </ligand>
</feature>
<dbReference type="PANTHER" id="PTHR30006:SF15">
    <property type="entry name" value="IRON-UTILIZATION PERIPLASMIC PROTEIN"/>
    <property type="match status" value="1"/>
</dbReference>
<dbReference type="GO" id="GO:0030288">
    <property type="term" value="C:outer membrane-bounded periplasmic space"/>
    <property type="evidence" value="ECO:0007669"/>
    <property type="project" value="TreeGrafter"/>
</dbReference>
<dbReference type="AlphaFoldDB" id="A0A2W5NAA0"/>
<reference evidence="5 6" key="1">
    <citation type="submission" date="2017-08" db="EMBL/GenBank/DDBJ databases">
        <title>Infants hospitalized years apart are colonized by the same room-sourced microbial strains.</title>
        <authorList>
            <person name="Brooks B."/>
            <person name="Olm M.R."/>
            <person name="Firek B.A."/>
            <person name="Baker R."/>
            <person name="Thomas B.C."/>
            <person name="Morowitz M.J."/>
            <person name="Banfield J.F."/>
        </authorList>
    </citation>
    <scope>NUCLEOTIDE SEQUENCE [LARGE SCALE GENOMIC DNA]</scope>
    <source>
        <strain evidence="5">S2_005_002_R2_34</strain>
    </source>
</reference>
<protein>
    <submittedName>
        <fullName evidence="5">Fe(3+) ABC transporter substrate-binding protein</fullName>
    </submittedName>
</protein>
<dbReference type="EMBL" id="QFPW01000007">
    <property type="protein sequence ID" value="PZQ49488.1"/>
    <property type="molecule type" value="Genomic_DNA"/>
</dbReference>
<dbReference type="CDD" id="cd13542">
    <property type="entry name" value="PBP2_FutA1_ilke"/>
    <property type="match status" value="1"/>
</dbReference>
<evidence type="ECO:0000256" key="2">
    <source>
        <dbReference type="ARBA" id="ARBA00022729"/>
    </source>
</evidence>
<evidence type="ECO:0000256" key="1">
    <source>
        <dbReference type="ARBA" id="ARBA00008520"/>
    </source>
</evidence>
<evidence type="ECO:0000256" key="4">
    <source>
        <dbReference type="SAM" id="SignalP"/>
    </source>
</evidence>
<evidence type="ECO:0000313" key="6">
    <source>
        <dbReference type="Proteomes" id="UP000249185"/>
    </source>
</evidence>
<feature type="chain" id="PRO_5016003013" evidence="4">
    <location>
        <begin position="21"/>
        <end position="335"/>
    </location>
</feature>
<feature type="binding site" evidence="3">
    <location>
        <position position="216"/>
    </location>
    <ligand>
        <name>Fe cation</name>
        <dbReference type="ChEBI" id="CHEBI:24875"/>
    </ligand>
</feature>
<comment type="similarity">
    <text evidence="1">Belongs to the bacterial solute-binding protein 1 family.</text>
</comment>
<dbReference type="PANTHER" id="PTHR30006">
    <property type="entry name" value="THIAMINE-BINDING PERIPLASMIC PROTEIN-RELATED"/>
    <property type="match status" value="1"/>
</dbReference>
<dbReference type="Proteomes" id="UP000249185">
    <property type="component" value="Unassembled WGS sequence"/>
</dbReference>
<evidence type="ECO:0000256" key="3">
    <source>
        <dbReference type="PIRSR" id="PIRSR002825-1"/>
    </source>
</evidence>
<dbReference type="Pfam" id="PF13416">
    <property type="entry name" value="SBP_bac_8"/>
    <property type="match status" value="1"/>
</dbReference>
<gene>
    <name evidence="5" type="ORF">DI556_11540</name>
</gene>